<gene>
    <name evidence="9" type="ordered locus">DvMF_2677</name>
</gene>
<keyword evidence="3 5" id="KW-0597">Phosphoprotein</keyword>
<dbReference type="CDD" id="cd17546">
    <property type="entry name" value="REC_hyHK_CKI1_RcsC-like"/>
    <property type="match status" value="1"/>
</dbReference>
<dbReference type="Gene3D" id="3.40.50.2300">
    <property type="match status" value="2"/>
</dbReference>
<protein>
    <recommendedName>
        <fullName evidence="2">histidine kinase</fullName>
        <ecNumber evidence="2">2.7.13.3</ecNumber>
    </recommendedName>
</protein>
<dbReference type="InterPro" id="IPR036097">
    <property type="entry name" value="HisK_dim/P_sf"/>
</dbReference>
<dbReference type="CDD" id="cd16922">
    <property type="entry name" value="HATPase_EvgS-ArcB-TorS-like"/>
    <property type="match status" value="1"/>
</dbReference>
<dbReference type="CDD" id="cd17534">
    <property type="entry name" value="REC_DC-like"/>
    <property type="match status" value="1"/>
</dbReference>
<sequence length="636" mass="67440">MTQQQPFQDSPRPAVVIVDDEQIVALDIRRTLERLGYAVPAMAADGEEAVRMAGELRPDLVLMDIRLRGPMDGIEAAARIARQYGVPVVFLTAFSDAATLERAKECGPFGFLVKPFEERELHSTIEVALLKHRAVRDLDEARRTAENASIAKSAFLAGMSHEIRNSLNGILGMTDLALESAEDEEQRDHLVTVLESAETLLALLNDVLDFSRLEARQIRLVERPFEPGAVVRKVMRSVQSEVARRGLALSWRVAPEIPPVLAGDQVRLTQVLANLVGNAVKFTHAGVVSVEVAPVPSPPSLFESLFPPGEPGGATLLFTVRDTGIGIAEDRLESIFELYTQASDDTGATYGGSGLGLSICRQLVGMMGGSIWARSTPGVGSSFHFTCRLRPAPVSLAEASPALRRHASDVPPVSDAASAGPSGASAPDGVGPHAPAGRGSVAMPGALARLLDTVPAAPPLLPVPPFAPQPVEPAGPAGPGGPGAQPAPQPASPHAVPLSDEPAIASLHVLVADDSEVARTIAARLLQRRGHTCATVQDGVEALTRLATERFDLVLLNMEMPRMNGFETLRRIRNSMHPGVSPALPVVAMTAHALAGDRDRMLAAGMDGYVAKPIQPSAFHEEIDRVARLAGLARQG</sequence>
<dbReference type="InterPro" id="IPR005467">
    <property type="entry name" value="His_kinase_dom"/>
</dbReference>
<dbReference type="eggNOG" id="COG2205">
    <property type="taxonomic scope" value="Bacteria"/>
</dbReference>
<feature type="domain" description="Response regulatory" evidence="8">
    <location>
        <begin position="508"/>
        <end position="627"/>
    </location>
</feature>
<evidence type="ECO:0000256" key="3">
    <source>
        <dbReference type="ARBA" id="ARBA00022553"/>
    </source>
</evidence>
<keyword evidence="9" id="KW-0808">Transferase</keyword>
<dbReference type="Pfam" id="PF02518">
    <property type="entry name" value="HATPase_c"/>
    <property type="match status" value="1"/>
</dbReference>
<evidence type="ECO:0000256" key="4">
    <source>
        <dbReference type="ARBA" id="ARBA00023012"/>
    </source>
</evidence>
<dbReference type="EMBL" id="CP001197">
    <property type="protein sequence ID" value="ACL09616.1"/>
    <property type="molecule type" value="Genomic_DNA"/>
</dbReference>
<evidence type="ECO:0000256" key="2">
    <source>
        <dbReference type="ARBA" id="ARBA00012438"/>
    </source>
</evidence>
<evidence type="ECO:0000256" key="6">
    <source>
        <dbReference type="SAM" id="MobiDB-lite"/>
    </source>
</evidence>
<organism evidence="9">
    <name type="scientific">Nitratidesulfovibrio vulgaris (strain DSM 19637 / Miyazaki F)</name>
    <name type="common">Desulfovibrio vulgaris</name>
    <dbReference type="NCBI Taxonomy" id="883"/>
    <lineage>
        <taxon>Bacteria</taxon>
        <taxon>Pseudomonadati</taxon>
        <taxon>Thermodesulfobacteriota</taxon>
        <taxon>Desulfovibrionia</taxon>
        <taxon>Desulfovibrionales</taxon>
        <taxon>Desulfovibrionaceae</taxon>
        <taxon>Nitratidesulfovibrio</taxon>
    </lineage>
</organism>
<feature type="domain" description="Response regulatory" evidence="8">
    <location>
        <begin position="14"/>
        <end position="129"/>
    </location>
</feature>
<feature type="compositionally biased region" description="Pro residues" evidence="6">
    <location>
        <begin position="461"/>
        <end position="473"/>
    </location>
</feature>
<dbReference type="Gene3D" id="1.10.287.130">
    <property type="match status" value="1"/>
</dbReference>
<feature type="compositionally biased region" description="Low complexity" evidence="6">
    <location>
        <begin position="410"/>
        <end position="432"/>
    </location>
</feature>
<comment type="catalytic activity">
    <reaction evidence="1">
        <text>ATP + protein L-histidine = ADP + protein N-phospho-L-histidine.</text>
        <dbReference type="EC" id="2.7.13.3"/>
    </reaction>
</comment>
<reference evidence="9" key="1">
    <citation type="submission" date="2008-10" db="EMBL/GenBank/DDBJ databases">
        <title>Complete sequence of Desulfovibrio vulgaris str. 'Miyazaki F'.</title>
        <authorList>
            <person name="Lucas S."/>
            <person name="Copeland A."/>
            <person name="Lapidus A."/>
            <person name="Glavina del Rio T."/>
            <person name="Dalin E."/>
            <person name="Tice H."/>
            <person name="Bruce D."/>
            <person name="Goodwin L."/>
            <person name="Pitluck S."/>
            <person name="Sims D."/>
            <person name="Brettin T."/>
            <person name="Detter J.C."/>
            <person name="Han C."/>
            <person name="Larimer F."/>
            <person name="Land M."/>
            <person name="Hauser L."/>
            <person name="Kyrpides N."/>
            <person name="Mikhailova N."/>
            <person name="Hazen T.C."/>
            <person name="Richardson P."/>
        </authorList>
    </citation>
    <scope>NUCLEOTIDE SEQUENCE</scope>
    <source>
        <strain evidence="9">Miyazaki F</strain>
    </source>
</reference>
<dbReference type="FunFam" id="3.30.565.10:FF:000010">
    <property type="entry name" value="Sensor histidine kinase RcsC"/>
    <property type="match status" value="1"/>
</dbReference>
<evidence type="ECO:0000256" key="5">
    <source>
        <dbReference type="PROSITE-ProRule" id="PRU00169"/>
    </source>
</evidence>
<dbReference type="KEGG" id="dvm:DvMF_2677"/>
<proteinExistence type="predicted"/>
<dbReference type="PRINTS" id="PR00344">
    <property type="entry name" value="BCTRLSENSOR"/>
</dbReference>
<dbReference type="PROSITE" id="PS50109">
    <property type="entry name" value="HIS_KIN"/>
    <property type="match status" value="1"/>
</dbReference>
<dbReference type="SUPFAM" id="SSF47384">
    <property type="entry name" value="Homodimeric domain of signal transducing histidine kinase"/>
    <property type="match status" value="1"/>
</dbReference>
<dbReference type="InterPro" id="IPR003661">
    <property type="entry name" value="HisK_dim/P_dom"/>
</dbReference>
<dbReference type="PROSITE" id="PS50110">
    <property type="entry name" value="RESPONSE_REGULATORY"/>
    <property type="match status" value="2"/>
</dbReference>
<dbReference type="PANTHER" id="PTHR45339">
    <property type="entry name" value="HYBRID SIGNAL TRANSDUCTION HISTIDINE KINASE J"/>
    <property type="match status" value="1"/>
</dbReference>
<dbReference type="STRING" id="883.DvMF_2677"/>
<evidence type="ECO:0000256" key="1">
    <source>
        <dbReference type="ARBA" id="ARBA00000085"/>
    </source>
</evidence>
<evidence type="ECO:0000313" key="9">
    <source>
        <dbReference type="EMBL" id="ACL09616.1"/>
    </source>
</evidence>
<dbReference type="InterPro" id="IPR001789">
    <property type="entry name" value="Sig_transdc_resp-reg_receiver"/>
</dbReference>
<accession>B8DIV5</accession>
<keyword evidence="4" id="KW-0902">Two-component regulatory system</keyword>
<keyword evidence="9" id="KW-0418">Kinase</keyword>
<dbReference type="GO" id="GO:0000155">
    <property type="term" value="F:phosphorelay sensor kinase activity"/>
    <property type="evidence" value="ECO:0007669"/>
    <property type="project" value="InterPro"/>
</dbReference>
<dbReference type="AlphaFoldDB" id="B8DIV5"/>
<dbReference type="InterPro" id="IPR003594">
    <property type="entry name" value="HATPase_dom"/>
</dbReference>
<name>B8DIV5_NITV9</name>
<dbReference type="InterPro" id="IPR036890">
    <property type="entry name" value="HATPase_C_sf"/>
</dbReference>
<dbReference type="Gene3D" id="3.30.565.10">
    <property type="entry name" value="Histidine kinase-like ATPase, C-terminal domain"/>
    <property type="match status" value="1"/>
</dbReference>
<feature type="modified residue" description="4-aspartylphosphate" evidence="5">
    <location>
        <position position="64"/>
    </location>
</feature>
<dbReference type="InterPro" id="IPR011006">
    <property type="entry name" value="CheY-like_superfamily"/>
</dbReference>
<dbReference type="EC" id="2.7.13.3" evidence="2"/>
<dbReference type="SMART" id="SM00387">
    <property type="entry name" value="HATPase_c"/>
    <property type="match status" value="1"/>
</dbReference>
<comment type="caution">
    <text evidence="5">Lacks conserved residue(s) required for the propagation of feature annotation.</text>
</comment>
<dbReference type="SMART" id="SM00388">
    <property type="entry name" value="HisKA"/>
    <property type="match status" value="1"/>
</dbReference>
<feature type="region of interest" description="Disordered" evidence="6">
    <location>
        <begin position="461"/>
        <end position="498"/>
    </location>
</feature>
<dbReference type="PANTHER" id="PTHR45339:SF1">
    <property type="entry name" value="HYBRID SIGNAL TRANSDUCTION HISTIDINE KINASE J"/>
    <property type="match status" value="1"/>
</dbReference>
<dbReference type="SUPFAM" id="SSF52172">
    <property type="entry name" value="CheY-like"/>
    <property type="match status" value="2"/>
</dbReference>
<evidence type="ECO:0000259" key="8">
    <source>
        <dbReference type="PROSITE" id="PS50110"/>
    </source>
</evidence>
<dbReference type="CDD" id="cd00082">
    <property type="entry name" value="HisKA"/>
    <property type="match status" value="1"/>
</dbReference>
<dbReference type="HOGENOM" id="CLU_000445_114_15_7"/>
<dbReference type="Pfam" id="PF00072">
    <property type="entry name" value="Response_reg"/>
    <property type="match status" value="2"/>
</dbReference>
<evidence type="ECO:0000259" key="7">
    <source>
        <dbReference type="PROSITE" id="PS50109"/>
    </source>
</evidence>
<feature type="domain" description="Histidine kinase" evidence="7">
    <location>
        <begin position="158"/>
        <end position="391"/>
    </location>
</feature>
<dbReference type="Pfam" id="PF00512">
    <property type="entry name" value="HisKA"/>
    <property type="match status" value="1"/>
</dbReference>
<feature type="region of interest" description="Disordered" evidence="6">
    <location>
        <begin position="403"/>
        <end position="438"/>
    </location>
</feature>
<dbReference type="InterPro" id="IPR004358">
    <property type="entry name" value="Sig_transdc_His_kin-like_C"/>
</dbReference>
<dbReference type="SMART" id="SM00448">
    <property type="entry name" value="REC"/>
    <property type="match status" value="2"/>
</dbReference>
<dbReference type="SUPFAM" id="SSF55874">
    <property type="entry name" value="ATPase domain of HSP90 chaperone/DNA topoisomerase II/histidine kinase"/>
    <property type="match status" value="1"/>
</dbReference>